<organism evidence="5 6">
    <name type="scientific">Zophobas morio</name>
    <dbReference type="NCBI Taxonomy" id="2755281"/>
    <lineage>
        <taxon>Eukaryota</taxon>
        <taxon>Metazoa</taxon>
        <taxon>Ecdysozoa</taxon>
        <taxon>Arthropoda</taxon>
        <taxon>Hexapoda</taxon>
        <taxon>Insecta</taxon>
        <taxon>Pterygota</taxon>
        <taxon>Neoptera</taxon>
        <taxon>Endopterygota</taxon>
        <taxon>Coleoptera</taxon>
        <taxon>Polyphaga</taxon>
        <taxon>Cucujiformia</taxon>
        <taxon>Tenebrionidae</taxon>
        <taxon>Zophobas</taxon>
    </lineage>
</organism>
<evidence type="ECO:0000256" key="2">
    <source>
        <dbReference type="ARBA" id="ARBA00010391"/>
    </source>
</evidence>
<dbReference type="PANTHER" id="PTHR16055:SF2">
    <property type="entry name" value="INTEGRATOR COMPLEX SUBUNIT 10"/>
    <property type="match status" value="1"/>
</dbReference>
<dbReference type="PANTHER" id="PTHR16055">
    <property type="entry name" value="INTEGRATOR COMPLEX SUBUNIT 10"/>
    <property type="match status" value="1"/>
</dbReference>
<comment type="subcellular location">
    <subcellularLocation>
        <location evidence="1">Nucleus</location>
    </subcellularLocation>
</comment>
<accession>A0AA38J694</accession>
<keyword evidence="6" id="KW-1185">Reference proteome</keyword>
<protein>
    <recommendedName>
        <fullName evidence="3">Integrator complex subunit 10</fullName>
    </recommendedName>
</protein>
<comment type="caution">
    <text evidence="5">The sequence shown here is derived from an EMBL/GenBank/DDBJ whole genome shotgun (WGS) entry which is preliminary data.</text>
</comment>
<dbReference type="PRINTS" id="PR02106">
    <property type="entry name" value="INTSUBUNIT10"/>
</dbReference>
<evidence type="ECO:0000256" key="1">
    <source>
        <dbReference type="ARBA" id="ARBA00004123"/>
    </source>
</evidence>
<evidence type="ECO:0000256" key="3">
    <source>
        <dbReference type="ARBA" id="ARBA00016811"/>
    </source>
</evidence>
<dbReference type="EMBL" id="JALNTZ010000001">
    <property type="protein sequence ID" value="KAJ3665024.1"/>
    <property type="molecule type" value="Genomic_DNA"/>
</dbReference>
<name>A0AA38J694_9CUCU</name>
<dbReference type="AlphaFoldDB" id="A0AA38J694"/>
<evidence type="ECO:0000256" key="4">
    <source>
        <dbReference type="ARBA" id="ARBA00023242"/>
    </source>
</evidence>
<dbReference type="InterPro" id="IPR026164">
    <property type="entry name" value="Int_cplx_su10"/>
</dbReference>
<evidence type="ECO:0000313" key="5">
    <source>
        <dbReference type="EMBL" id="KAJ3665024.1"/>
    </source>
</evidence>
<dbReference type="GO" id="GO:0032039">
    <property type="term" value="C:integrator complex"/>
    <property type="evidence" value="ECO:0007669"/>
    <property type="project" value="InterPro"/>
</dbReference>
<dbReference type="GO" id="GO:0016180">
    <property type="term" value="P:snRNA processing"/>
    <property type="evidence" value="ECO:0007669"/>
    <property type="project" value="InterPro"/>
</dbReference>
<dbReference type="Pfam" id="PF21045">
    <property type="entry name" value="INT10"/>
    <property type="match status" value="2"/>
</dbReference>
<gene>
    <name evidence="5" type="ORF">Zmor_000544</name>
</gene>
<reference evidence="5" key="1">
    <citation type="journal article" date="2023" name="G3 (Bethesda)">
        <title>Whole genome assemblies of Zophobas morio and Tenebrio molitor.</title>
        <authorList>
            <person name="Kaur S."/>
            <person name="Stinson S.A."/>
            <person name="diCenzo G.C."/>
        </authorList>
    </citation>
    <scope>NUCLEOTIDE SEQUENCE</scope>
    <source>
        <strain evidence="5">QUZm001</strain>
    </source>
</reference>
<proteinExistence type="inferred from homology"/>
<keyword evidence="4" id="KW-0539">Nucleus</keyword>
<evidence type="ECO:0000313" key="6">
    <source>
        <dbReference type="Proteomes" id="UP001168821"/>
    </source>
</evidence>
<comment type="similarity">
    <text evidence="2">Belongs to the Integrator subunit 10 family.</text>
</comment>
<sequence>MDVDLTDEDYVIQRAKAALKSNPLSAKAWMITAKTLYPNNFGVQFEAYCIEKNAGHVKEAAKCFSDLIGKFQQQPELWKEIENVTLALRAESDTNDPEKQFLCEMFKHISPDVQHKLLLCTADHCEDTMEHCRLLLLLLQRFPTAISSYGSRLVDTLISAEKHSHDGNFPLNAYRKLLVCELLPLLATENAKVDLSSKLLQKLLYKAVEFYSCSLGLTPGVSPDPESKVEDPWQKLFAVIEFIGKQLEWEHYLVNFGSNWTKESYWQKIVTYCQARINNLDDKQLLFCSSIFFLHCLHEYSVSLTPESSPGQQQNTFVLVEAFVDSSLPNPATEPKSKKRKSDDYLYPYISVEKPELKNIHSNFLMVVNCWDLFQSSEHFQREFFMLNSFLKLESCFTNFLIDYAIYKGKYDDALVYLQKISDSNMLLNKYINIAGILYFKKNYKSCFEHILLAIPLLPSGIVGSLSSALSVGGNQRHLHYLPLTYTAILQYFVKLLLRCTKENMAKHNYSELAIGHILTLVQLDWPQEEEFVPPLMNQIQQHGSFNYILFQNYIINVDILEEITYLWTNQGGQITLDIIPHMGQRRIGTRGADKGAKEEIKQIIRRQVARSNENISELLIRFITHERELIFQSLM</sequence>
<dbReference type="Proteomes" id="UP001168821">
    <property type="component" value="Unassembled WGS sequence"/>
</dbReference>